<comment type="caution">
    <text evidence="1">The sequence shown here is derived from an EMBL/GenBank/DDBJ whole genome shotgun (WGS) entry which is preliminary data.</text>
</comment>
<organism evidence="1 2">
    <name type="scientific">Halalkalibacter hemicellulosilyticusJCM 9152</name>
    <dbReference type="NCBI Taxonomy" id="1236971"/>
    <lineage>
        <taxon>Bacteria</taxon>
        <taxon>Bacillati</taxon>
        <taxon>Bacillota</taxon>
        <taxon>Bacilli</taxon>
        <taxon>Bacillales</taxon>
        <taxon>Bacillaceae</taxon>
        <taxon>Halalkalibacter</taxon>
    </lineage>
</organism>
<evidence type="ECO:0000313" key="2">
    <source>
        <dbReference type="Proteomes" id="UP000018895"/>
    </source>
</evidence>
<dbReference type="Proteomes" id="UP000018895">
    <property type="component" value="Unassembled WGS sequence"/>
</dbReference>
<dbReference type="EMBL" id="BAUU01000013">
    <property type="protein sequence ID" value="GAE30658.1"/>
    <property type="molecule type" value="Genomic_DNA"/>
</dbReference>
<reference evidence="1" key="1">
    <citation type="journal article" date="2014" name="Genome Announc.">
        <title>Draft Genome Sequences of Three Alkaliphilic Bacillus Strains, Bacillus wakoensis JCM 9140T, Bacillus akibai JCM 9157T, and Bacillus hemicellulosilyticus JCM 9152T.</title>
        <authorList>
            <person name="Yuki M."/>
            <person name="Oshima K."/>
            <person name="Suda W."/>
            <person name="Oshida Y."/>
            <person name="Kitamura K."/>
            <person name="Iida T."/>
            <person name="Hattori M."/>
            <person name="Ohkuma M."/>
        </authorList>
    </citation>
    <scope>NUCLEOTIDE SEQUENCE [LARGE SCALE GENOMIC DNA]</scope>
    <source>
        <strain evidence="1">JCM 9152</strain>
    </source>
</reference>
<gene>
    <name evidence="1" type="ORF">JCM9152_2072</name>
</gene>
<dbReference type="InterPro" id="IPR014710">
    <property type="entry name" value="RmlC-like_jellyroll"/>
</dbReference>
<dbReference type="AlphaFoldDB" id="W4QG77"/>
<keyword evidence="2" id="KW-1185">Reference proteome</keyword>
<dbReference type="RefSeq" id="WP_369384550.1">
    <property type="nucleotide sequence ID" value="NZ_BAUU01000013.1"/>
</dbReference>
<dbReference type="SUPFAM" id="SSF51182">
    <property type="entry name" value="RmlC-like cupins"/>
    <property type="match status" value="1"/>
</dbReference>
<proteinExistence type="predicted"/>
<dbReference type="Gene3D" id="2.60.120.10">
    <property type="entry name" value="Jelly Rolls"/>
    <property type="match status" value="1"/>
</dbReference>
<sequence>MDDQTILLKKGETLTIPSNAVHSVVALENGLLLDTFTPLREDLLQTDQNKEVE</sequence>
<evidence type="ECO:0000313" key="1">
    <source>
        <dbReference type="EMBL" id="GAE30658.1"/>
    </source>
</evidence>
<name>W4QG77_9BACI</name>
<dbReference type="InterPro" id="IPR011051">
    <property type="entry name" value="RmlC_Cupin_sf"/>
</dbReference>
<accession>W4QG77</accession>
<protein>
    <submittedName>
        <fullName evidence="1">Uncharacterized protein</fullName>
    </submittedName>
</protein>
<dbReference type="STRING" id="1236971.JCM9152_2072"/>